<accession>A0A7W8DMF3</accession>
<organism evidence="1 2">
    <name type="scientific">Prosthecobacter vanneervenii</name>
    <dbReference type="NCBI Taxonomy" id="48466"/>
    <lineage>
        <taxon>Bacteria</taxon>
        <taxon>Pseudomonadati</taxon>
        <taxon>Verrucomicrobiota</taxon>
        <taxon>Verrucomicrobiia</taxon>
        <taxon>Verrucomicrobiales</taxon>
        <taxon>Verrucomicrobiaceae</taxon>
        <taxon>Prosthecobacter</taxon>
    </lineage>
</organism>
<dbReference type="EMBL" id="JACHIG010000012">
    <property type="protein sequence ID" value="MBB5034881.1"/>
    <property type="molecule type" value="Genomic_DNA"/>
</dbReference>
<dbReference type="PANTHER" id="PTHR10443:SF12">
    <property type="entry name" value="DIPEPTIDASE"/>
    <property type="match status" value="1"/>
</dbReference>
<dbReference type="Pfam" id="PF01244">
    <property type="entry name" value="Peptidase_M19"/>
    <property type="match status" value="1"/>
</dbReference>
<keyword evidence="2" id="KW-1185">Reference proteome</keyword>
<dbReference type="Gene3D" id="3.20.20.140">
    <property type="entry name" value="Metal-dependent hydrolases"/>
    <property type="match status" value="1"/>
</dbReference>
<dbReference type="RefSeq" id="WP_184343115.1">
    <property type="nucleotide sequence ID" value="NZ_JACHIG010000012.1"/>
</dbReference>
<name>A0A7W8DMF3_9BACT</name>
<dbReference type="InterPro" id="IPR032466">
    <property type="entry name" value="Metal_Hydrolase"/>
</dbReference>
<dbReference type="SUPFAM" id="SSF51556">
    <property type="entry name" value="Metallo-dependent hydrolases"/>
    <property type="match status" value="1"/>
</dbReference>
<dbReference type="PROSITE" id="PS51365">
    <property type="entry name" value="RENAL_DIPEPTIDASE_2"/>
    <property type="match status" value="1"/>
</dbReference>
<sequence>MLTFDAHLDLSLNALGGFNRDLRLPVHEIRRREAGMTGKGRAGGTTAFPDMRRGKVGLCVATQLAGCMPGPSPIAGWMSPEQAWAETQGQLSWYRAMEEAGEMRQITTVRQLDEMVALWNDSSIPDDKKAIGYILSLEGADSIRTVGHLEKAWEQGLRAMGPAHYGVCRYALGHDQVGPLPAGGKELIQEMDRLGMILDVTHLSDDCFWQALEIHQGTVWASHSNCRALVPDPRQFSDEQLKALIERGGVVGAALDAWMMVPGWIRGKTTPKEMGLKLEVICDHIDHVCQLAGNALHSGIGTDLDGGYGIEQTPEDLDTIADLARIPDMLRKRGYKEEDIANIMHGNYLRLLRGALAE</sequence>
<keyword evidence="1" id="KW-0378">Hydrolase</keyword>
<protein>
    <submittedName>
        <fullName evidence="1">Membrane dipeptidase</fullName>
        <ecNumber evidence="1">3.4.13.19</ecNumber>
    </submittedName>
</protein>
<proteinExistence type="predicted"/>
<keyword evidence="1" id="KW-0645">Protease</keyword>
<dbReference type="GO" id="GO:0006508">
    <property type="term" value="P:proteolysis"/>
    <property type="evidence" value="ECO:0007669"/>
    <property type="project" value="InterPro"/>
</dbReference>
<gene>
    <name evidence="1" type="ORF">HNQ65_004489</name>
</gene>
<dbReference type="InterPro" id="IPR008257">
    <property type="entry name" value="Pept_M19"/>
</dbReference>
<keyword evidence="1" id="KW-0224">Dipeptidase</keyword>
<dbReference type="EC" id="3.4.13.19" evidence="1"/>
<dbReference type="PANTHER" id="PTHR10443">
    <property type="entry name" value="MICROSOMAL DIPEPTIDASE"/>
    <property type="match status" value="1"/>
</dbReference>
<evidence type="ECO:0000313" key="1">
    <source>
        <dbReference type="EMBL" id="MBB5034881.1"/>
    </source>
</evidence>
<dbReference type="GO" id="GO:0070573">
    <property type="term" value="F:metallodipeptidase activity"/>
    <property type="evidence" value="ECO:0007669"/>
    <property type="project" value="InterPro"/>
</dbReference>
<dbReference type="AlphaFoldDB" id="A0A7W8DMF3"/>
<comment type="caution">
    <text evidence="1">The sequence shown here is derived from an EMBL/GenBank/DDBJ whole genome shotgun (WGS) entry which is preliminary data.</text>
</comment>
<reference evidence="1 2" key="1">
    <citation type="submission" date="2020-08" db="EMBL/GenBank/DDBJ databases">
        <title>Genomic Encyclopedia of Type Strains, Phase IV (KMG-IV): sequencing the most valuable type-strain genomes for metagenomic binning, comparative biology and taxonomic classification.</title>
        <authorList>
            <person name="Goeker M."/>
        </authorList>
    </citation>
    <scope>NUCLEOTIDE SEQUENCE [LARGE SCALE GENOMIC DNA]</scope>
    <source>
        <strain evidence="1 2">DSM 12252</strain>
    </source>
</reference>
<dbReference type="Proteomes" id="UP000590740">
    <property type="component" value="Unassembled WGS sequence"/>
</dbReference>
<evidence type="ECO:0000313" key="2">
    <source>
        <dbReference type="Proteomes" id="UP000590740"/>
    </source>
</evidence>